<feature type="domain" description="DUF7918" evidence="2">
    <location>
        <begin position="10"/>
        <end position="231"/>
    </location>
</feature>
<name>A0A6A5KBG9_9PLEO</name>
<dbReference type="Proteomes" id="UP000800040">
    <property type="component" value="Unassembled WGS sequence"/>
</dbReference>
<proteinExistence type="predicted"/>
<dbReference type="EMBL" id="ML975388">
    <property type="protein sequence ID" value="KAF1830663.1"/>
    <property type="molecule type" value="Genomic_DNA"/>
</dbReference>
<dbReference type="PANTHER" id="PTHR36223">
    <property type="entry name" value="BETA-LACTAMASE-TYPE TRANSPEPTIDASE FOLD DOMAIN CONTAINING PROTEIN"/>
    <property type="match status" value="1"/>
</dbReference>
<evidence type="ECO:0000259" key="2">
    <source>
        <dbReference type="Pfam" id="PF25534"/>
    </source>
</evidence>
<dbReference type="Pfam" id="PF25534">
    <property type="entry name" value="DUF7918"/>
    <property type="match status" value="1"/>
</dbReference>
<sequence length="316" mass="35178">MAVTEAHPRVRVSVQVHGVPLEEYNDDEESASPNSVTKYIEAQSGAEFSIKAEVTRPFPSHTILMNIYLDGKNTIGRYLEAYTFVGTSHVSCVEGVKQHTGNKSLLQKFCFLELNIDDSHVPAGSDNLMKDLKDVGEITVKAHYVKNLRLARVQGGKVDQKDTGNFGKIPEKALKGRALSHHSGFRPPVNCEASQRMDCDYVDASKKPFATFKFRYHSRAALQSLLVIPRSPSPVPLEDRDVHTLTPEESRELIRRLREREGAAAIVKPEGLKRERSNTVTGNGDGDNNEVAFVSEKRRRLPVIVDEEGVETVDLT</sequence>
<accession>A0A6A5KBG9</accession>
<feature type="region of interest" description="Disordered" evidence="1">
    <location>
        <begin position="270"/>
        <end position="290"/>
    </location>
</feature>
<organism evidence="3 4">
    <name type="scientific">Decorospora gaudefroyi</name>
    <dbReference type="NCBI Taxonomy" id="184978"/>
    <lineage>
        <taxon>Eukaryota</taxon>
        <taxon>Fungi</taxon>
        <taxon>Dikarya</taxon>
        <taxon>Ascomycota</taxon>
        <taxon>Pezizomycotina</taxon>
        <taxon>Dothideomycetes</taxon>
        <taxon>Pleosporomycetidae</taxon>
        <taxon>Pleosporales</taxon>
        <taxon>Pleosporineae</taxon>
        <taxon>Pleosporaceae</taxon>
        <taxon>Decorospora</taxon>
    </lineage>
</organism>
<evidence type="ECO:0000313" key="4">
    <source>
        <dbReference type="Proteomes" id="UP000800040"/>
    </source>
</evidence>
<dbReference type="InterPro" id="IPR057678">
    <property type="entry name" value="DUF7918"/>
</dbReference>
<dbReference type="OrthoDB" id="3364132at2759"/>
<keyword evidence="4" id="KW-1185">Reference proteome</keyword>
<dbReference type="PANTHER" id="PTHR36223:SF1">
    <property type="entry name" value="TRANSCRIPTION ELONGATION FACTOR EAF N-TERMINAL DOMAIN-CONTAINING PROTEIN"/>
    <property type="match status" value="1"/>
</dbReference>
<dbReference type="AlphaFoldDB" id="A0A6A5KBG9"/>
<evidence type="ECO:0000256" key="1">
    <source>
        <dbReference type="SAM" id="MobiDB-lite"/>
    </source>
</evidence>
<gene>
    <name evidence="3" type="ORF">BDW02DRAFT_633451</name>
</gene>
<protein>
    <recommendedName>
        <fullName evidence="2">DUF7918 domain-containing protein</fullName>
    </recommendedName>
</protein>
<evidence type="ECO:0000313" key="3">
    <source>
        <dbReference type="EMBL" id="KAF1830663.1"/>
    </source>
</evidence>
<reference evidence="3" key="1">
    <citation type="submission" date="2020-01" db="EMBL/GenBank/DDBJ databases">
        <authorList>
            <consortium name="DOE Joint Genome Institute"/>
            <person name="Haridas S."/>
            <person name="Albert R."/>
            <person name="Binder M."/>
            <person name="Bloem J."/>
            <person name="Labutti K."/>
            <person name="Salamov A."/>
            <person name="Andreopoulos B."/>
            <person name="Baker S.E."/>
            <person name="Barry K."/>
            <person name="Bills G."/>
            <person name="Bluhm B.H."/>
            <person name="Cannon C."/>
            <person name="Castanera R."/>
            <person name="Culley D.E."/>
            <person name="Daum C."/>
            <person name="Ezra D."/>
            <person name="Gonzalez J.B."/>
            <person name="Henrissat B."/>
            <person name="Kuo A."/>
            <person name="Liang C."/>
            <person name="Lipzen A."/>
            <person name="Lutzoni F."/>
            <person name="Magnuson J."/>
            <person name="Mondo S."/>
            <person name="Nolan M."/>
            <person name="Ohm R."/>
            <person name="Pangilinan J."/>
            <person name="Park H.-J."/>
            <person name="Ramirez L."/>
            <person name="Alfaro M."/>
            <person name="Sun H."/>
            <person name="Tritt A."/>
            <person name="Yoshinaga Y."/>
            <person name="Zwiers L.-H."/>
            <person name="Turgeon B.G."/>
            <person name="Goodwin S.B."/>
            <person name="Spatafora J.W."/>
            <person name="Crous P.W."/>
            <person name="Grigoriev I.V."/>
        </authorList>
    </citation>
    <scope>NUCLEOTIDE SEQUENCE</scope>
    <source>
        <strain evidence="3">P77</strain>
    </source>
</reference>